<dbReference type="EMBL" id="JALDAW010000022">
    <property type="protein sequence ID" value="MDY5169004.1"/>
    <property type="molecule type" value="Genomic_DNA"/>
</dbReference>
<reference evidence="1" key="2">
    <citation type="submission" date="2022-03" db="EMBL/GenBank/DDBJ databases">
        <title>First case of bacteraemia caused by Dielma fastidiosa in a patient hospitalised with diverticulitis.</title>
        <authorList>
            <person name="Forman-Ankjaer B."/>
            <person name="Hvid-Jensen F."/>
            <person name="Kobel C.M."/>
            <person name="Greve T."/>
        </authorList>
    </citation>
    <scope>NUCLEOTIDE SEQUENCE</scope>
    <source>
        <strain evidence="1">AUH_DF_2021</strain>
    </source>
</reference>
<organism evidence="2 3">
    <name type="scientific">Dielma fastidiosa</name>
    <dbReference type="NCBI Taxonomy" id="1034346"/>
    <lineage>
        <taxon>Bacteria</taxon>
        <taxon>Bacillati</taxon>
        <taxon>Bacillota</taxon>
        <taxon>Erysipelotrichia</taxon>
        <taxon>Erysipelotrichales</taxon>
        <taxon>Erysipelotrichaceae</taxon>
        <taxon>Dielma</taxon>
    </lineage>
</organism>
<dbReference type="AlphaFoldDB" id="A0A318KVV9"/>
<evidence type="ECO:0000313" key="2">
    <source>
        <dbReference type="EMBL" id="PXX81008.1"/>
    </source>
</evidence>
<gene>
    <name evidence="2" type="ORF">DES51_102126</name>
    <name evidence="1" type="ORF">MQE39_12870</name>
</gene>
<comment type="caution">
    <text evidence="2">The sequence shown here is derived from an EMBL/GenBank/DDBJ whole genome shotgun (WGS) entry which is preliminary data.</text>
</comment>
<evidence type="ECO:0000313" key="1">
    <source>
        <dbReference type="EMBL" id="MDY5169004.1"/>
    </source>
</evidence>
<sequence>MSKKKICLLTAGVLLGVVVGTTVGFMLYAPEEMKHCPCCKLRKKEVA</sequence>
<proteinExistence type="predicted"/>
<dbReference type="Proteomes" id="UP000247612">
    <property type="component" value="Unassembled WGS sequence"/>
</dbReference>
<name>A0A318KVV9_9FIRM</name>
<dbReference type="RefSeq" id="WP_022938722.1">
    <property type="nucleotide sequence ID" value="NZ_BAABZA010000002.1"/>
</dbReference>
<dbReference type="Proteomes" id="UP001276902">
    <property type="component" value="Unassembled WGS sequence"/>
</dbReference>
<dbReference type="EMBL" id="QJKH01000002">
    <property type="protein sequence ID" value="PXX81008.1"/>
    <property type="molecule type" value="Genomic_DNA"/>
</dbReference>
<keyword evidence="3" id="KW-1185">Reference proteome</keyword>
<accession>A0A318KVV9</accession>
<protein>
    <submittedName>
        <fullName evidence="2">Uncharacterized protein</fullName>
    </submittedName>
</protein>
<dbReference type="STRING" id="1034346.GCA_000313565_02437"/>
<evidence type="ECO:0000313" key="3">
    <source>
        <dbReference type="Proteomes" id="UP000247612"/>
    </source>
</evidence>
<reference evidence="2 3" key="1">
    <citation type="submission" date="2018-05" db="EMBL/GenBank/DDBJ databases">
        <title>Genomic Encyclopedia of Type Strains, Phase IV (KMG-IV): sequencing the most valuable type-strain genomes for metagenomic binning, comparative biology and taxonomic classification.</title>
        <authorList>
            <person name="Goeker M."/>
        </authorList>
    </citation>
    <scope>NUCLEOTIDE SEQUENCE [LARGE SCALE GENOMIC DNA]</scope>
    <source>
        <strain evidence="2 3">JC118</strain>
    </source>
</reference>
<dbReference type="GeneID" id="94442696"/>